<protein>
    <submittedName>
        <fullName evidence="1">Uncharacterized protein</fullName>
    </submittedName>
</protein>
<reference evidence="1" key="1">
    <citation type="submission" date="2020-05" db="EMBL/GenBank/DDBJ databases">
        <authorList>
            <person name="Chiriac C."/>
            <person name="Salcher M."/>
            <person name="Ghai R."/>
            <person name="Kavagutti S V."/>
        </authorList>
    </citation>
    <scope>NUCLEOTIDE SEQUENCE</scope>
</reference>
<dbReference type="EMBL" id="LR796824">
    <property type="protein sequence ID" value="CAB4168367.1"/>
    <property type="molecule type" value="Genomic_DNA"/>
</dbReference>
<dbReference type="EMBL" id="LR797521">
    <property type="protein sequence ID" value="CAB4222117.1"/>
    <property type="molecule type" value="Genomic_DNA"/>
</dbReference>
<organism evidence="1">
    <name type="scientific">uncultured Caudovirales phage</name>
    <dbReference type="NCBI Taxonomy" id="2100421"/>
    <lineage>
        <taxon>Viruses</taxon>
        <taxon>Duplodnaviria</taxon>
        <taxon>Heunggongvirae</taxon>
        <taxon>Uroviricota</taxon>
        <taxon>Caudoviricetes</taxon>
        <taxon>Peduoviridae</taxon>
        <taxon>Maltschvirus</taxon>
        <taxon>Maltschvirus maltsch</taxon>
    </lineage>
</organism>
<gene>
    <name evidence="2" type="ORF">UFOVP1044_7</name>
    <name evidence="3" type="ORF">UFOVP1654_10</name>
    <name evidence="1" type="ORF">UFOVP878_17</name>
</gene>
<evidence type="ECO:0000313" key="3">
    <source>
        <dbReference type="EMBL" id="CAB4222117.1"/>
    </source>
</evidence>
<dbReference type="EMBL" id="LR796992">
    <property type="protein sequence ID" value="CAB4180123.1"/>
    <property type="molecule type" value="Genomic_DNA"/>
</dbReference>
<evidence type="ECO:0000313" key="1">
    <source>
        <dbReference type="EMBL" id="CAB4168367.1"/>
    </source>
</evidence>
<evidence type="ECO:0000313" key="2">
    <source>
        <dbReference type="EMBL" id="CAB4180123.1"/>
    </source>
</evidence>
<name>A0A6J5PAW6_9CAUD</name>
<accession>A0A6J5PAW6</accession>
<sequence>MLYIVTCRTPNCENENLGIEIMDPEPTVICGACGIEITDKVQVNPEPVAKAKK</sequence>
<proteinExistence type="predicted"/>